<keyword evidence="4 6" id="KW-1133">Transmembrane helix</keyword>
<reference evidence="7" key="1">
    <citation type="submission" date="2025-08" db="UniProtKB">
        <authorList>
            <consortium name="Ensembl"/>
        </authorList>
    </citation>
    <scope>IDENTIFICATION</scope>
</reference>
<dbReference type="PANTHER" id="PTHR14198:SF22">
    <property type="entry name" value="TRANSMEMBRANE 4 L6 FAMILY MEMBER 19"/>
    <property type="match status" value="1"/>
</dbReference>
<evidence type="ECO:0000256" key="4">
    <source>
        <dbReference type="ARBA" id="ARBA00022989"/>
    </source>
</evidence>
<dbReference type="GeneTree" id="ENSGT01030000234590"/>
<comment type="subcellular location">
    <subcellularLocation>
        <location evidence="1">Membrane</location>
        <topology evidence="1">Multi-pass membrane protein</topology>
    </subcellularLocation>
</comment>
<protein>
    <submittedName>
        <fullName evidence="7">Uncharacterized protein</fullName>
    </submittedName>
</protein>
<comment type="similarity">
    <text evidence="2">Belongs to the L6 tetraspanin family.</text>
</comment>
<keyword evidence="3 6" id="KW-0812">Transmembrane</keyword>
<dbReference type="Proteomes" id="UP000694383">
    <property type="component" value="Unplaced"/>
</dbReference>
<evidence type="ECO:0000256" key="3">
    <source>
        <dbReference type="ARBA" id="ARBA00022692"/>
    </source>
</evidence>
<evidence type="ECO:0000256" key="6">
    <source>
        <dbReference type="SAM" id="Phobius"/>
    </source>
</evidence>
<accession>A0A8C7YZ78</accession>
<dbReference type="Pfam" id="PF05805">
    <property type="entry name" value="L6_membrane"/>
    <property type="match status" value="1"/>
</dbReference>
<evidence type="ECO:0000313" key="7">
    <source>
        <dbReference type="Ensembl" id="ENSOSIP00000035187.1"/>
    </source>
</evidence>
<dbReference type="GO" id="GO:0016020">
    <property type="term" value="C:membrane"/>
    <property type="evidence" value="ECO:0007669"/>
    <property type="project" value="UniProtKB-SubCell"/>
</dbReference>
<feature type="transmembrane region" description="Helical" evidence="6">
    <location>
        <begin position="7"/>
        <end position="30"/>
    </location>
</feature>
<dbReference type="AlphaFoldDB" id="A0A8C7YZ78"/>
<evidence type="ECO:0000256" key="2">
    <source>
        <dbReference type="ARBA" id="ARBA00006193"/>
    </source>
</evidence>
<dbReference type="PANTHER" id="PTHR14198">
    <property type="entry name" value="TRANSMEMBRANE 4 L6 FAMILY MEMBER 1-RELATED"/>
    <property type="match status" value="1"/>
</dbReference>
<name>A0A8C7YZ78_9TELE</name>
<sequence>MCVSRCLRCVGVALVPMAIVCMLCNTLLLFPELKPHFLLEKHVTREATWATGLWASGLMVCTSTEPHWIFTSPPSQVCVCVQMLCQALYSGLAFLAAAGCCLVSTTGLIQGPMCLYNTSSGLTWGVPLKFLGYLHNRTLWSGVCLEPKSVVQWNMVLFSVMAGTSALEAVLCAVNILNALFGLVLDICEYGQPLTPPPPPPRG</sequence>
<proteinExistence type="inferred from homology"/>
<dbReference type="InterPro" id="IPR008661">
    <property type="entry name" value="L6_membrane"/>
</dbReference>
<evidence type="ECO:0000256" key="1">
    <source>
        <dbReference type="ARBA" id="ARBA00004141"/>
    </source>
</evidence>
<reference evidence="7" key="2">
    <citation type="submission" date="2025-09" db="UniProtKB">
        <authorList>
            <consortium name="Ensembl"/>
        </authorList>
    </citation>
    <scope>IDENTIFICATION</scope>
</reference>
<dbReference type="Ensembl" id="ENSOSIT00000037096.1">
    <property type="protein sequence ID" value="ENSOSIP00000035187.1"/>
    <property type="gene ID" value="ENSOSIG00000017569.1"/>
</dbReference>
<organism evidence="7 8">
    <name type="scientific">Oryzias sinensis</name>
    <name type="common">Chinese medaka</name>
    <dbReference type="NCBI Taxonomy" id="183150"/>
    <lineage>
        <taxon>Eukaryota</taxon>
        <taxon>Metazoa</taxon>
        <taxon>Chordata</taxon>
        <taxon>Craniata</taxon>
        <taxon>Vertebrata</taxon>
        <taxon>Euteleostomi</taxon>
        <taxon>Actinopterygii</taxon>
        <taxon>Neopterygii</taxon>
        <taxon>Teleostei</taxon>
        <taxon>Neoteleostei</taxon>
        <taxon>Acanthomorphata</taxon>
        <taxon>Ovalentaria</taxon>
        <taxon>Atherinomorphae</taxon>
        <taxon>Beloniformes</taxon>
        <taxon>Adrianichthyidae</taxon>
        <taxon>Oryziinae</taxon>
        <taxon>Oryzias</taxon>
    </lineage>
</organism>
<keyword evidence="5 6" id="KW-0472">Membrane</keyword>
<keyword evidence="8" id="KW-1185">Reference proteome</keyword>
<evidence type="ECO:0000256" key="5">
    <source>
        <dbReference type="ARBA" id="ARBA00023136"/>
    </source>
</evidence>
<evidence type="ECO:0000313" key="8">
    <source>
        <dbReference type="Proteomes" id="UP000694383"/>
    </source>
</evidence>